<dbReference type="Gene3D" id="3.10.50.40">
    <property type="match status" value="1"/>
</dbReference>
<comment type="similarity">
    <text evidence="3 11">Belongs to the PrsA family.</text>
</comment>
<dbReference type="GO" id="GO:0006457">
    <property type="term" value="P:protein folding"/>
    <property type="evidence" value="ECO:0007669"/>
    <property type="project" value="UniProtKB-UniRule"/>
</dbReference>
<keyword evidence="6 11" id="KW-0697">Rotamase</keyword>
<dbReference type="PROSITE" id="PS50198">
    <property type="entry name" value="PPIC_PPIASE_2"/>
    <property type="match status" value="1"/>
</dbReference>
<dbReference type="InterPro" id="IPR027304">
    <property type="entry name" value="Trigger_fact/SurA_dom_sf"/>
</dbReference>
<dbReference type="InterPro" id="IPR000297">
    <property type="entry name" value="PPIase_PpiC"/>
</dbReference>
<dbReference type="PROSITE" id="PS51257">
    <property type="entry name" value="PROKAR_LIPOPROTEIN"/>
    <property type="match status" value="1"/>
</dbReference>
<evidence type="ECO:0000256" key="9">
    <source>
        <dbReference type="ARBA" id="ARBA00023235"/>
    </source>
</evidence>
<comment type="caution">
    <text evidence="14">The sequence shown here is derived from an EMBL/GenBank/DDBJ whole genome shotgun (WGS) entry which is preliminary data.</text>
</comment>
<dbReference type="SUPFAM" id="SSF109998">
    <property type="entry name" value="Triger factor/SurA peptide-binding domain-like"/>
    <property type="match status" value="1"/>
</dbReference>
<dbReference type="OrthoDB" id="14196at2"/>
<comment type="subcellular location">
    <subcellularLocation>
        <location evidence="2 11">Cell membrane</location>
        <topology evidence="2 11">Lipid-anchor</topology>
    </subcellularLocation>
</comment>
<evidence type="ECO:0000256" key="11">
    <source>
        <dbReference type="HAMAP-Rule" id="MF_01145"/>
    </source>
</evidence>
<keyword evidence="5 11" id="KW-0732">Signal</keyword>
<feature type="chain" id="PRO_5038623110" description="Foldase protein PrsA" evidence="12">
    <location>
        <begin position="19"/>
        <end position="295"/>
    </location>
</feature>
<keyword evidence="10 11" id="KW-0449">Lipoprotein</keyword>
<dbReference type="InterPro" id="IPR023058">
    <property type="entry name" value="PPIase_PpiC_CS"/>
</dbReference>
<feature type="domain" description="PpiC" evidence="13">
    <location>
        <begin position="142"/>
        <end position="232"/>
    </location>
</feature>
<comment type="function">
    <text evidence="11">Plays a major role in protein secretion by helping the post-translocational extracellular folding of several secreted proteins.</text>
</comment>
<evidence type="ECO:0000256" key="1">
    <source>
        <dbReference type="ARBA" id="ARBA00000971"/>
    </source>
</evidence>
<evidence type="ECO:0000256" key="6">
    <source>
        <dbReference type="ARBA" id="ARBA00023110"/>
    </source>
</evidence>
<evidence type="ECO:0000256" key="8">
    <source>
        <dbReference type="ARBA" id="ARBA00023139"/>
    </source>
</evidence>
<dbReference type="HAMAP" id="MF_01145">
    <property type="entry name" value="Foldase_PrsA"/>
    <property type="match status" value="1"/>
</dbReference>
<dbReference type="GO" id="GO:0005886">
    <property type="term" value="C:plasma membrane"/>
    <property type="evidence" value="ECO:0007669"/>
    <property type="project" value="UniProtKB-SubCell"/>
</dbReference>
<keyword evidence="15" id="KW-1185">Reference proteome</keyword>
<keyword evidence="7 11" id="KW-0472">Membrane</keyword>
<reference evidence="14 15" key="1">
    <citation type="submission" date="2018-07" db="EMBL/GenBank/DDBJ databases">
        <title>Lottiidibacillus patelloidae gen. nov., sp. nov., isolated from the intestinal tract of a marine limpet and the reclassification of B. taeanensis BH030017T, B. algicola KMM 3737T and B. hwajinpoensis SW-72T as genus Lottiidibacillus.</title>
        <authorList>
            <person name="Liu R."/>
            <person name="Huang Z."/>
        </authorList>
    </citation>
    <scope>NUCLEOTIDE SEQUENCE [LARGE SCALE GENOMIC DNA]</scope>
    <source>
        <strain evidence="14 15">BH030017</strain>
    </source>
</reference>
<keyword evidence="8 11" id="KW-0564">Palmitate</keyword>
<dbReference type="Gene3D" id="1.10.4030.10">
    <property type="entry name" value="Porin chaperone SurA, peptide-binding domain"/>
    <property type="match status" value="1"/>
</dbReference>
<evidence type="ECO:0000256" key="5">
    <source>
        <dbReference type="ARBA" id="ARBA00022729"/>
    </source>
</evidence>
<dbReference type="InterPro" id="IPR046357">
    <property type="entry name" value="PPIase_dom_sf"/>
</dbReference>
<dbReference type="EC" id="5.2.1.8" evidence="11"/>
<dbReference type="InterPro" id="IPR050245">
    <property type="entry name" value="PrsA_foldase"/>
</dbReference>
<evidence type="ECO:0000256" key="7">
    <source>
        <dbReference type="ARBA" id="ARBA00023136"/>
    </source>
</evidence>
<keyword evidence="9 11" id="KW-0413">Isomerase</keyword>
<dbReference type="AlphaFoldDB" id="A0A366XZJ0"/>
<organism evidence="14 15">
    <name type="scientific">Bacillus taeanensis</name>
    <dbReference type="NCBI Taxonomy" id="273032"/>
    <lineage>
        <taxon>Bacteria</taxon>
        <taxon>Bacillati</taxon>
        <taxon>Bacillota</taxon>
        <taxon>Bacilli</taxon>
        <taxon>Bacillales</taxon>
        <taxon>Bacillaceae</taxon>
        <taxon>Bacillus</taxon>
    </lineage>
</organism>
<dbReference type="EMBL" id="QOCW01000011">
    <property type="protein sequence ID" value="RBW69341.1"/>
    <property type="molecule type" value="Genomic_DNA"/>
</dbReference>
<comment type="catalytic activity">
    <reaction evidence="1 11">
        <text>[protein]-peptidylproline (omega=180) = [protein]-peptidylproline (omega=0)</text>
        <dbReference type="Rhea" id="RHEA:16237"/>
        <dbReference type="Rhea" id="RHEA-COMP:10747"/>
        <dbReference type="Rhea" id="RHEA-COMP:10748"/>
        <dbReference type="ChEBI" id="CHEBI:83833"/>
        <dbReference type="ChEBI" id="CHEBI:83834"/>
        <dbReference type="EC" id="5.2.1.8"/>
    </reaction>
</comment>
<dbReference type="PROSITE" id="PS01096">
    <property type="entry name" value="PPIC_PPIASE_1"/>
    <property type="match status" value="1"/>
</dbReference>
<evidence type="ECO:0000259" key="13">
    <source>
        <dbReference type="PROSITE" id="PS50198"/>
    </source>
</evidence>
<dbReference type="Proteomes" id="UP000253314">
    <property type="component" value="Unassembled WGS sequence"/>
</dbReference>
<evidence type="ECO:0000256" key="10">
    <source>
        <dbReference type="ARBA" id="ARBA00023288"/>
    </source>
</evidence>
<name>A0A366XZJ0_9BACI</name>
<dbReference type="GO" id="GO:0003755">
    <property type="term" value="F:peptidyl-prolyl cis-trans isomerase activity"/>
    <property type="evidence" value="ECO:0007669"/>
    <property type="project" value="UniProtKB-UniRule"/>
</dbReference>
<sequence length="295" mass="33426">MKKLVLSLAASVSILALAACNGSESEVIVETEAGNITKEEFYEELKTRYGNEVIKELVDNKILTENFEVADEELNKELDKIKESFSSDEEFEQTLQAYGYESVDVFKDELRKQLLTVKAATKDVEVTDEKLKAYYEENKDTFTDVKARHILVEDEETAKEVKQKLADGGDFAKLAEEYSQDPGSAANGGDLGQIQPGQMVQEFEEAAFSLKKGEISDPIESQYGFHIIEVTERTEKSFDEAKDDVKDRYLQENAAPIDQVMNQLYKDANIKAKDDQFKDLFKVEEAEESKEETEE</sequence>
<feature type="signal peptide" evidence="12">
    <location>
        <begin position="1"/>
        <end position="18"/>
    </location>
</feature>
<evidence type="ECO:0000256" key="2">
    <source>
        <dbReference type="ARBA" id="ARBA00004193"/>
    </source>
</evidence>
<gene>
    <name evidence="11" type="primary">prsA</name>
    <name evidence="14" type="ORF">DS031_11930</name>
</gene>
<dbReference type="PANTHER" id="PTHR47245">
    <property type="entry name" value="PEPTIDYLPROLYL ISOMERASE"/>
    <property type="match status" value="1"/>
</dbReference>
<evidence type="ECO:0000256" key="4">
    <source>
        <dbReference type="ARBA" id="ARBA00022475"/>
    </source>
</evidence>
<dbReference type="SUPFAM" id="SSF54534">
    <property type="entry name" value="FKBP-like"/>
    <property type="match status" value="1"/>
</dbReference>
<evidence type="ECO:0000313" key="15">
    <source>
        <dbReference type="Proteomes" id="UP000253314"/>
    </source>
</evidence>
<dbReference type="Pfam" id="PF13616">
    <property type="entry name" value="Rotamase_3"/>
    <property type="match status" value="1"/>
</dbReference>
<dbReference type="PANTHER" id="PTHR47245:SF1">
    <property type="entry name" value="FOLDASE PROTEIN PRSA"/>
    <property type="match status" value="1"/>
</dbReference>
<dbReference type="RefSeq" id="WP_113806313.1">
    <property type="nucleotide sequence ID" value="NZ_QOCW01000011.1"/>
</dbReference>
<keyword evidence="4 11" id="KW-1003">Cell membrane</keyword>
<protein>
    <recommendedName>
        <fullName evidence="11">Foldase protein PrsA</fullName>
        <ecNumber evidence="11">5.2.1.8</ecNumber>
    </recommendedName>
</protein>
<dbReference type="InterPro" id="IPR023059">
    <property type="entry name" value="Foldase_PrsA"/>
</dbReference>
<evidence type="ECO:0000256" key="3">
    <source>
        <dbReference type="ARBA" id="ARBA00006071"/>
    </source>
</evidence>
<evidence type="ECO:0000256" key="12">
    <source>
        <dbReference type="SAM" id="SignalP"/>
    </source>
</evidence>
<accession>A0A366XZJ0</accession>
<evidence type="ECO:0000313" key="14">
    <source>
        <dbReference type="EMBL" id="RBW69341.1"/>
    </source>
</evidence>
<proteinExistence type="inferred from homology"/>